<dbReference type="Proteomes" id="UP000313645">
    <property type="component" value="Unassembled WGS sequence"/>
</dbReference>
<dbReference type="InterPro" id="IPR035965">
    <property type="entry name" value="PAS-like_dom_sf"/>
</dbReference>
<keyword evidence="1" id="KW-1133">Transmembrane helix</keyword>
<name>A0ABY1ZNF8_9GAMM</name>
<dbReference type="Gene3D" id="3.30.450.20">
    <property type="entry name" value="PAS domain"/>
    <property type="match status" value="1"/>
</dbReference>
<sequence>MERPAGRGMHVWLPLLVLIVGLLCTGAVDHWTRKSLDKQTRALLESQHAHFTDLVQQAINVRLQTLDVLARTLSGLSDHSRIFQNQSDAILRRLPDVIDLDRIVTLSDAERAVVERNLSNASGQYITFGQWQESGITRVAPRQADYQVVVQVADRHPPSAILGLVAPSVPHWRQPIETALQHDKVSATAQTRIQRNGSSQVGVRLFRALEDGSLVSLAFSPEQLLREALPAQMDPALQVTVFDLDQHVKIPLFATGRLEQPRQARALRSAISLADREWILTTIPDRHYRGEPVERVRQIIWLVGVAASLGTTLLVGLLCLRLTRARHDHAFVTRALETESQALENNRIEKHALKQALQNSEQRSRDLVEIAGSCIAEMDEEGRIGFISALAVDFLGQPPAALEHHPFSDHVMPEDRERFKQGLAAARQQRRLVRMDLLLQDNDSDGVPVTLRLKPVVDTLTGCAGFRLSIQARPGQPEEDRSRGH</sequence>
<dbReference type="RefSeq" id="WP_131482230.1">
    <property type="nucleotide sequence ID" value="NZ_SJDL01000018.1"/>
</dbReference>
<gene>
    <name evidence="3" type="ORF">EZI54_12540</name>
</gene>
<evidence type="ECO:0000256" key="1">
    <source>
        <dbReference type="SAM" id="Phobius"/>
    </source>
</evidence>
<dbReference type="Gene3D" id="3.30.450.350">
    <property type="entry name" value="CHASE domain"/>
    <property type="match status" value="1"/>
</dbReference>
<keyword evidence="1" id="KW-0472">Membrane</keyword>
<evidence type="ECO:0000313" key="3">
    <source>
        <dbReference type="EMBL" id="TBW54871.1"/>
    </source>
</evidence>
<reference evidence="3 4" key="1">
    <citation type="submission" date="2019-02" db="EMBL/GenBank/DDBJ databases">
        <title>Marinobacter halodurans sp. nov., a marine bacterium isolated from sea tidal flat.</title>
        <authorList>
            <person name="Yoo Y."/>
            <person name="Lee D.W."/>
            <person name="Kim B.S."/>
            <person name="Kim J.-J."/>
        </authorList>
    </citation>
    <scope>NUCLEOTIDE SEQUENCE [LARGE SCALE GENOMIC DNA]</scope>
    <source>
        <strain evidence="3 4">YJ-S3-2</strain>
    </source>
</reference>
<dbReference type="CDD" id="cd00130">
    <property type="entry name" value="PAS"/>
    <property type="match status" value="1"/>
</dbReference>
<dbReference type="InterPro" id="IPR042240">
    <property type="entry name" value="CHASE_sf"/>
</dbReference>
<feature type="transmembrane region" description="Helical" evidence="1">
    <location>
        <begin position="299"/>
        <end position="320"/>
    </location>
</feature>
<keyword evidence="1" id="KW-0812">Transmembrane</keyword>
<comment type="caution">
    <text evidence="3">The sequence shown here is derived from an EMBL/GenBank/DDBJ whole genome shotgun (WGS) entry which is preliminary data.</text>
</comment>
<dbReference type="SMART" id="SM00091">
    <property type="entry name" value="PAS"/>
    <property type="match status" value="1"/>
</dbReference>
<dbReference type="NCBIfam" id="TIGR00229">
    <property type="entry name" value="sensory_box"/>
    <property type="match status" value="1"/>
</dbReference>
<organism evidence="3 4">
    <name type="scientific">Marinobacter halodurans</name>
    <dbReference type="NCBI Taxonomy" id="2528979"/>
    <lineage>
        <taxon>Bacteria</taxon>
        <taxon>Pseudomonadati</taxon>
        <taxon>Pseudomonadota</taxon>
        <taxon>Gammaproteobacteria</taxon>
        <taxon>Pseudomonadales</taxon>
        <taxon>Marinobacteraceae</taxon>
        <taxon>Marinobacter</taxon>
    </lineage>
</organism>
<dbReference type="InterPro" id="IPR000014">
    <property type="entry name" value="PAS"/>
</dbReference>
<dbReference type="SUPFAM" id="SSF55785">
    <property type="entry name" value="PYP-like sensor domain (PAS domain)"/>
    <property type="match status" value="1"/>
</dbReference>
<dbReference type="PROSITE" id="PS50112">
    <property type="entry name" value="PAS"/>
    <property type="match status" value="1"/>
</dbReference>
<accession>A0ABY1ZNF8</accession>
<evidence type="ECO:0000259" key="2">
    <source>
        <dbReference type="PROSITE" id="PS50112"/>
    </source>
</evidence>
<evidence type="ECO:0000313" key="4">
    <source>
        <dbReference type="Proteomes" id="UP000313645"/>
    </source>
</evidence>
<proteinExistence type="predicted"/>
<protein>
    <submittedName>
        <fullName evidence="3">PAS domain S-box protein</fullName>
    </submittedName>
</protein>
<feature type="domain" description="PAS" evidence="2">
    <location>
        <begin position="360"/>
        <end position="430"/>
    </location>
</feature>
<dbReference type="EMBL" id="SJDL01000018">
    <property type="protein sequence ID" value="TBW54871.1"/>
    <property type="molecule type" value="Genomic_DNA"/>
</dbReference>
<keyword evidence="4" id="KW-1185">Reference proteome</keyword>